<sequence>MFCPYCGHNVGEVVKFCGSCGKHIEFLAFVDNGSIQENISIEDLIQKYFRDGYSYNEILDILALKHKQKISLTTLKCKLRSLSLSRKKHYSAQALIRAAIIEELKGPGQHYGYRSMWQTLRQKHHLSVKRHDVMVMMAELDPSGVQKRSRRKFVRRVYDSPGPNHTWHVDGYDKLKPYGLAISGCIDGYSRKVLWLVCGATNSNPEVIAQHYVQCASEFGVIPVRLRTDCGTENGTMAAMQCALRSSHQDFFAGAASHMYGSSTTNQRIESWWSYFRKQRTQFWMDLFSDMKEMHLFNGSHEHMCLVRFIFMAVLQRDLEECKRKWNTHLIRPVSQSRCPSGKPDVMYYLPHRFGGRDCGLAVGHQELSQFRMSSTPNFCGDPHLQEHFEGLNSGFSSSQTLESCVENYIRLKRLAGL</sequence>
<feature type="domain" description="Integrase core" evidence="1">
    <location>
        <begin position="157"/>
        <end position="334"/>
    </location>
</feature>
<reference evidence="2" key="3">
    <citation type="submission" date="2025-09" db="UniProtKB">
        <authorList>
            <consortium name="Ensembl"/>
        </authorList>
    </citation>
    <scope>IDENTIFICATION</scope>
</reference>
<dbReference type="GeneID" id="120433330"/>
<name>A0AAZ1XI21_OREAU</name>
<dbReference type="RefSeq" id="XP_039455373.1">
    <property type="nucleotide sequence ID" value="XM_039599439.1"/>
</dbReference>
<organism evidence="2 3">
    <name type="scientific">Oreochromis aureus</name>
    <name type="common">Israeli tilapia</name>
    <name type="synonym">Chromis aureus</name>
    <dbReference type="NCBI Taxonomy" id="47969"/>
    <lineage>
        <taxon>Eukaryota</taxon>
        <taxon>Metazoa</taxon>
        <taxon>Chordata</taxon>
        <taxon>Craniata</taxon>
        <taxon>Vertebrata</taxon>
        <taxon>Euteleostomi</taxon>
        <taxon>Actinopterygii</taxon>
        <taxon>Neopterygii</taxon>
        <taxon>Teleostei</taxon>
        <taxon>Neoteleostei</taxon>
        <taxon>Acanthomorphata</taxon>
        <taxon>Ovalentaria</taxon>
        <taxon>Cichlomorphae</taxon>
        <taxon>Cichliformes</taxon>
        <taxon>Cichlidae</taxon>
        <taxon>African cichlids</taxon>
        <taxon>Pseudocrenilabrinae</taxon>
        <taxon>Oreochromini</taxon>
        <taxon>Oreochromis</taxon>
    </lineage>
</organism>
<reference evidence="3" key="1">
    <citation type="submission" date="2020-03" db="EMBL/GenBank/DDBJ databases">
        <title>Evolution of repeat sequences and sex chromosomes of tilapia species revealed by chromosome-level genomes.</title>
        <authorList>
            <person name="Xu L."/>
            <person name="Tao W."/>
            <person name="Wang D."/>
            <person name="Zhou Q."/>
        </authorList>
    </citation>
    <scope>NUCLEOTIDE SEQUENCE [LARGE SCALE GENOMIC DNA]</scope>
    <source>
        <strain evidence="3">Israel</strain>
    </source>
</reference>
<dbReference type="Pfam" id="PF24764">
    <property type="entry name" value="rva_4"/>
    <property type="match status" value="1"/>
</dbReference>
<evidence type="ECO:0000313" key="2">
    <source>
        <dbReference type="Ensembl" id="ENSOABP00000067257.1"/>
    </source>
</evidence>
<dbReference type="Ensembl" id="ENSOABT00000083685.1">
    <property type="protein sequence ID" value="ENSOABP00000067257.1"/>
    <property type="gene ID" value="ENSOABG00000039596.1"/>
</dbReference>
<protein>
    <recommendedName>
        <fullName evidence="1">Integrase core domain-containing protein</fullName>
    </recommendedName>
</protein>
<dbReference type="AlphaFoldDB" id="A0AAZ1XI21"/>
<dbReference type="PANTHER" id="PTHR46791:SF12">
    <property type="match status" value="1"/>
</dbReference>
<accession>A0AAZ1XI21</accession>
<dbReference type="PANTHER" id="PTHR46791">
    <property type="entry name" value="EXPRESSED PROTEIN"/>
    <property type="match status" value="1"/>
</dbReference>
<evidence type="ECO:0000259" key="1">
    <source>
        <dbReference type="Pfam" id="PF24764"/>
    </source>
</evidence>
<keyword evidence="3" id="KW-1185">Reference proteome</keyword>
<dbReference type="KEGG" id="oau:120433330"/>
<evidence type="ECO:0000313" key="3">
    <source>
        <dbReference type="Proteomes" id="UP000472276"/>
    </source>
</evidence>
<gene>
    <name evidence="2" type="primary">LOC120433330</name>
</gene>
<reference evidence="2" key="2">
    <citation type="submission" date="2025-08" db="UniProtKB">
        <authorList>
            <consortium name="Ensembl"/>
        </authorList>
    </citation>
    <scope>IDENTIFICATION</scope>
</reference>
<dbReference type="InterPro" id="IPR058913">
    <property type="entry name" value="Integrase_dom_put"/>
</dbReference>
<proteinExistence type="predicted"/>
<dbReference type="Proteomes" id="UP000472276">
    <property type="component" value="Unassembled WGS sequence"/>
</dbReference>